<dbReference type="EMBL" id="JACEIK010001156">
    <property type="protein sequence ID" value="MCD7466573.1"/>
    <property type="molecule type" value="Genomic_DNA"/>
</dbReference>
<comment type="caution">
    <text evidence="1">The sequence shown here is derived from an EMBL/GenBank/DDBJ whole genome shotgun (WGS) entry which is preliminary data.</text>
</comment>
<reference evidence="1 2" key="1">
    <citation type="journal article" date="2021" name="BMC Genomics">
        <title>Datura genome reveals duplications of psychoactive alkaloid biosynthetic genes and high mutation rate following tissue culture.</title>
        <authorList>
            <person name="Rajewski A."/>
            <person name="Carter-House D."/>
            <person name="Stajich J."/>
            <person name="Litt A."/>
        </authorList>
    </citation>
    <scope>NUCLEOTIDE SEQUENCE [LARGE SCALE GENOMIC DNA]</scope>
    <source>
        <strain evidence="1">AR-01</strain>
    </source>
</reference>
<feature type="non-terminal residue" evidence="1">
    <location>
        <position position="95"/>
    </location>
</feature>
<evidence type="ECO:0000313" key="2">
    <source>
        <dbReference type="Proteomes" id="UP000823775"/>
    </source>
</evidence>
<gene>
    <name evidence="1" type="ORF">HAX54_003406</name>
</gene>
<accession>A0ABS8T615</accession>
<evidence type="ECO:0000313" key="1">
    <source>
        <dbReference type="EMBL" id="MCD7466573.1"/>
    </source>
</evidence>
<protein>
    <submittedName>
        <fullName evidence="1">Uncharacterized protein</fullName>
    </submittedName>
</protein>
<dbReference type="Proteomes" id="UP000823775">
    <property type="component" value="Unassembled WGS sequence"/>
</dbReference>
<sequence length="95" mass="10989">MEPNLEYPMKPRNSESQLTNKAMAACNVTDAIFEGLPNHRKQAVFPSCFILEYMQRYHICMYSESFAFVSPMDWLYQAGIETPDFLGGERRKVTV</sequence>
<keyword evidence="2" id="KW-1185">Reference proteome</keyword>
<proteinExistence type="predicted"/>
<organism evidence="1 2">
    <name type="scientific">Datura stramonium</name>
    <name type="common">Jimsonweed</name>
    <name type="synonym">Common thornapple</name>
    <dbReference type="NCBI Taxonomy" id="4076"/>
    <lineage>
        <taxon>Eukaryota</taxon>
        <taxon>Viridiplantae</taxon>
        <taxon>Streptophyta</taxon>
        <taxon>Embryophyta</taxon>
        <taxon>Tracheophyta</taxon>
        <taxon>Spermatophyta</taxon>
        <taxon>Magnoliopsida</taxon>
        <taxon>eudicotyledons</taxon>
        <taxon>Gunneridae</taxon>
        <taxon>Pentapetalae</taxon>
        <taxon>asterids</taxon>
        <taxon>lamiids</taxon>
        <taxon>Solanales</taxon>
        <taxon>Solanaceae</taxon>
        <taxon>Solanoideae</taxon>
        <taxon>Datureae</taxon>
        <taxon>Datura</taxon>
    </lineage>
</organism>
<name>A0ABS8T615_DATST</name>